<evidence type="ECO:0000313" key="3">
    <source>
        <dbReference type="Proteomes" id="UP001628192"/>
    </source>
</evidence>
<name>A0ABQ0E8I9_9BACT</name>
<protein>
    <recommendedName>
        <fullName evidence="4">Integrase</fullName>
    </recommendedName>
</protein>
<dbReference type="Proteomes" id="UP001628192">
    <property type="component" value="Unassembled WGS sequence"/>
</dbReference>
<accession>A0ABQ0E8I9</accession>
<evidence type="ECO:0000313" key="2">
    <source>
        <dbReference type="EMBL" id="GAB1254074.1"/>
    </source>
</evidence>
<keyword evidence="3" id="KW-1185">Reference proteome</keyword>
<sequence length="68" mass="7907">MKDIQAILRHKRLATTENYIARMLPRENVLESVLVKTERLETQQRPEPQKSEVPHGSPHFESSSVKLQ</sequence>
<gene>
    <name evidence="2" type="ORF">Defa_15610</name>
</gene>
<evidence type="ECO:0000256" key="1">
    <source>
        <dbReference type="SAM" id="MobiDB-lite"/>
    </source>
</evidence>
<organism evidence="2 3">
    <name type="scientific">Desulfovibrio falkowii</name>
    <dbReference type="NCBI Taxonomy" id="3136602"/>
    <lineage>
        <taxon>Bacteria</taxon>
        <taxon>Pseudomonadati</taxon>
        <taxon>Thermodesulfobacteriota</taxon>
        <taxon>Desulfovibrionia</taxon>
        <taxon>Desulfovibrionales</taxon>
        <taxon>Desulfovibrionaceae</taxon>
        <taxon>Desulfovibrio</taxon>
    </lineage>
</organism>
<dbReference type="EMBL" id="BAAFSG010000001">
    <property type="protein sequence ID" value="GAB1254074.1"/>
    <property type="molecule type" value="Genomic_DNA"/>
</dbReference>
<comment type="caution">
    <text evidence="2">The sequence shown here is derived from an EMBL/GenBank/DDBJ whole genome shotgun (WGS) entry which is preliminary data.</text>
</comment>
<evidence type="ECO:0008006" key="4">
    <source>
        <dbReference type="Google" id="ProtNLM"/>
    </source>
</evidence>
<feature type="region of interest" description="Disordered" evidence="1">
    <location>
        <begin position="38"/>
        <end position="68"/>
    </location>
</feature>
<proteinExistence type="predicted"/>
<feature type="compositionally biased region" description="Basic and acidic residues" evidence="1">
    <location>
        <begin position="38"/>
        <end position="53"/>
    </location>
</feature>
<reference evidence="2 3" key="1">
    <citation type="journal article" date="2025" name="Int. J. Syst. Evol. Microbiol.">
        <title>Desulfovibrio falkowii sp. nov., Porphyromonas miyakawae sp. nov., Mediterraneibacter flintii sp. nov. and Owariibacterium komagatae gen. nov., sp. nov., isolated from human faeces.</title>
        <authorList>
            <person name="Hamaguchi T."/>
            <person name="Ohara M."/>
            <person name="Hisatomi A."/>
            <person name="Sekiguchi K."/>
            <person name="Takeda J.I."/>
            <person name="Ueyama J."/>
            <person name="Ito M."/>
            <person name="Nishiwaki H."/>
            <person name="Ogi T."/>
            <person name="Hirayama M."/>
            <person name="Ohkuma M."/>
            <person name="Sakamoto M."/>
            <person name="Ohno K."/>
        </authorList>
    </citation>
    <scope>NUCLEOTIDE SEQUENCE [LARGE SCALE GENOMIC DNA]</scope>
    <source>
        <strain evidence="2 3">13CB8C</strain>
    </source>
</reference>